<name>A0A4R8A818_9FIRM</name>
<keyword evidence="3" id="KW-1185">Reference proteome</keyword>
<proteinExistence type="predicted"/>
<dbReference type="PANTHER" id="PTHR33434">
    <property type="entry name" value="DEGV DOMAIN-CONTAINING PROTEIN DR_1986-RELATED"/>
    <property type="match status" value="1"/>
</dbReference>
<accession>A0A4R8A818</accession>
<dbReference type="Gene3D" id="3.30.1180.10">
    <property type="match status" value="1"/>
</dbReference>
<dbReference type="InterPro" id="IPR003797">
    <property type="entry name" value="DegV"/>
</dbReference>
<evidence type="ECO:0000313" key="3">
    <source>
        <dbReference type="Proteomes" id="UP000294743"/>
    </source>
</evidence>
<dbReference type="Proteomes" id="UP000294743">
    <property type="component" value="Unassembled WGS sequence"/>
</dbReference>
<organism evidence="2 3">
    <name type="scientific">Breznakia blatticola</name>
    <dbReference type="NCBI Taxonomy" id="1754012"/>
    <lineage>
        <taxon>Bacteria</taxon>
        <taxon>Bacillati</taxon>
        <taxon>Bacillota</taxon>
        <taxon>Erysipelotrichia</taxon>
        <taxon>Erysipelotrichales</taxon>
        <taxon>Erysipelotrichaceae</taxon>
        <taxon>Breznakia</taxon>
    </lineage>
</organism>
<dbReference type="Gene3D" id="3.40.50.10170">
    <property type="match status" value="1"/>
</dbReference>
<dbReference type="PROSITE" id="PS51482">
    <property type="entry name" value="DEGV"/>
    <property type="match status" value="1"/>
</dbReference>
<dbReference type="NCBIfam" id="TIGR00762">
    <property type="entry name" value="DegV"/>
    <property type="match status" value="1"/>
</dbReference>
<dbReference type="InterPro" id="IPR050270">
    <property type="entry name" value="DegV_domain_contain"/>
</dbReference>
<dbReference type="AlphaFoldDB" id="A0A4R8A818"/>
<gene>
    <name evidence="2" type="ORF">EDD63_10372</name>
</gene>
<dbReference type="RefSeq" id="WP_134167865.1">
    <property type="nucleotide sequence ID" value="NZ_SODD01000003.1"/>
</dbReference>
<dbReference type="GO" id="GO:0008289">
    <property type="term" value="F:lipid binding"/>
    <property type="evidence" value="ECO:0007669"/>
    <property type="project" value="UniProtKB-KW"/>
</dbReference>
<evidence type="ECO:0000256" key="1">
    <source>
        <dbReference type="ARBA" id="ARBA00023121"/>
    </source>
</evidence>
<dbReference type="SUPFAM" id="SSF82549">
    <property type="entry name" value="DAK1/DegV-like"/>
    <property type="match status" value="1"/>
</dbReference>
<dbReference type="PANTHER" id="PTHR33434:SF2">
    <property type="entry name" value="FATTY ACID-BINDING PROTEIN TM_1468"/>
    <property type="match status" value="1"/>
</dbReference>
<dbReference type="InterPro" id="IPR043168">
    <property type="entry name" value="DegV_C"/>
</dbReference>
<dbReference type="Pfam" id="PF02645">
    <property type="entry name" value="DegV"/>
    <property type="match status" value="1"/>
</dbReference>
<comment type="caution">
    <text evidence="2">The sequence shown here is derived from an EMBL/GenBank/DDBJ whole genome shotgun (WGS) entry which is preliminary data.</text>
</comment>
<sequence length="282" mass="30728">MKIAVLTDSGCGLTKEQVEAKGLYFLPLQIIDGDNVYLDGVDTTTEQIFQMLEDGKMLKTSLPPIGLVEEMLEKMKEDGYEHLIFVPLSAGISGTMQAVKLAADNVGLPITCFEIYTTAFIQMYIAESAKRLVDEGLDIEEIKTRIQASIDDSNTFLIVENLDHLAAGGRLTPMAAKLGGMLKIKPILKLNESSGGKVDQHAKVRTMSKAIKQAVDTFLERGIDDSYVIAILHVNADEAGVLMKELYFDTVQTDMKVFGLLAPVIAAHTGTGAIGLQYIKKV</sequence>
<dbReference type="OrthoDB" id="9775494at2"/>
<protein>
    <submittedName>
        <fullName evidence="2">DegV family protein with EDD domain</fullName>
    </submittedName>
</protein>
<keyword evidence="1" id="KW-0446">Lipid-binding</keyword>
<evidence type="ECO:0000313" key="2">
    <source>
        <dbReference type="EMBL" id="TDW25785.1"/>
    </source>
</evidence>
<reference evidence="2 3" key="1">
    <citation type="submission" date="2019-03" db="EMBL/GenBank/DDBJ databases">
        <title>Genomic Encyclopedia of Type Strains, Phase IV (KMG-IV): sequencing the most valuable type-strain genomes for metagenomic binning, comparative biology and taxonomic classification.</title>
        <authorList>
            <person name="Goeker M."/>
        </authorList>
    </citation>
    <scope>NUCLEOTIDE SEQUENCE [LARGE SCALE GENOMIC DNA]</scope>
    <source>
        <strain evidence="2 3">DSM 28867</strain>
    </source>
</reference>
<dbReference type="EMBL" id="SODD01000003">
    <property type="protein sequence ID" value="TDW25785.1"/>
    <property type="molecule type" value="Genomic_DNA"/>
</dbReference>